<sequence length="130" mass="15073">MLKPGGQVFVSCFEHKPVDEAFAKLAVHLKWKKYGDHTSAYYYKADPKSEYEKDLAEAGFKDYMFDVVMENLCISVNPAMLTVSKEDMEEYTECYLNEVQNSKCFTRNTPEDNDLTMTYKMFIIIATKSE</sequence>
<name>A0ABM5JS05_DIAVI</name>
<protein>
    <recommendedName>
        <fullName evidence="3">Juvenile hormone acid O-methyltransferase-like</fullName>
    </recommendedName>
</protein>
<dbReference type="Gene3D" id="3.40.50.150">
    <property type="entry name" value="Vaccinia Virus protein VP39"/>
    <property type="match status" value="1"/>
</dbReference>
<evidence type="ECO:0000313" key="2">
    <source>
        <dbReference type="Proteomes" id="UP001652700"/>
    </source>
</evidence>
<dbReference type="EnsemblMetazoa" id="XM_050644767.1">
    <property type="protein sequence ID" value="XP_050500724.1"/>
    <property type="gene ID" value="LOC126880720"/>
</dbReference>
<dbReference type="Proteomes" id="UP001652700">
    <property type="component" value="Unplaced"/>
</dbReference>
<dbReference type="SUPFAM" id="SSF53335">
    <property type="entry name" value="S-adenosyl-L-methionine-dependent methyltransferases"/>
    <property type="match status" value="1"/>
</dbReference>
<evidence type="ECO:0000313" key="1">
    <source>
        <dbReference type="EnsemblMetazoa" id="XP_050500724.1"/>
    </source>
</evidence>
<proteinExistence type="predicted"/>
<evidence type="ECO:0008006" key="3">
    <source>
        <dbReference type="Google" id="ProtNLM"/>
    </source>
</evidence>
<organism evidence="1 2">
    <name type="scientific">Diabrotica virgifera virgifera</name>
    <name type="common">western corn rootworm</name>
    <dbReference type="NCBI Taxonomy" id="50390"/>
    <lineage>
        <taxon>Eukaryota</taxon>
        <taxon>Metazoa</taxon>
        <taxon>Ecdysozoa</taxon>
        <taxon>Arthropoda</taxon>
        <taxon>Hexapoda</taxon>
        <taxon>Insecta</taxon>
        <taxon>Pterygota</taxon>
        <taxon>Neoptera</taxon>
        <taxon>Endopterygota</taxon>
        <taxon>Coleoptera</taxon>
        <taxon>Polyphaga</taxon>
        <taxon>Cucujiformia</taxon>
        <taxon>Chrysomeloidea</taxon>
        <taxon>Chrysomelidae</taxon>
        <taxon>Galerucinae</taxon>
        <taxon>Diabroticina</taxon>
        <taxon>Diabroticites</taxon>
        <taxon>Diabrotica</taxon>
    </lineage>
</organism>
<accession>A0ABM5JS05</accession>
<dbReference type="InterPro" id="IPR029063">
    <property type="entry name" value="SAM-dependent_MTases_sf"/>
</dbReference>
<reference evidence="1" key="1">
    <citation type="submission" date="2025-05" db="UniProtKB">
        <authorList>
            <consortium name="EnsemblMetazoa"/>
        </authorList>
    </citation>
    <scope>IDENTIFICATION</scope>
</reference>
<dbReference type="GeneID" id="126880720"/>
<keyword evidence="2" id="KW-1185">Reference proteome</keyword>
<dbReference type="RefSeq" id="XP_050500724.1">
    <property type="nucleotide sequence ID" value="XM_050644767.1"/>
</dbReference>